<evidence type="ECO:0000313" key="2">
    <source>
        <dbReference type="Proteomes" id="UP000478740"/>
    </source>
</evidence>
<name>A0A6L6J3T9_9RHOB</name>
<sequence length="300" mass="32642">MLAAFETAGTFLRGNLHCHSSISDGNPTPERVCSFYQNAGYDFISLTDHFMEQYGFPIVDTSAFRRDGFTTLNGAELHAPSIANGEIWHLVANGLPLDFAPPDAHETGRELAQRALDAGAFVSIAHPGWYGLTLEDALSLPQVHAVEVFNSISDKETGRGDGGYLIDQLLNNGRPTGVIATDDAHRYLAEVCCGWVMVKAQANTPEAILCALKSGAYYASQGPDFHHVEIDGDFLNVEMSPVNTVWLIGEAARSQSVMGAGIRHARLPLEKFRGGWARLVICDENSKRAWSNPLHLSSKS</sequence>
<dbReference type="EMBL" id="WMII01000019">
    <property type="protein sequence ID" value="MTH65930.1"/>
    <property type="molecule type" value="Genomic_DNA"/>
</dbReference>
<dbReference type="GO" id="GO:0004534">
    <property type="term" value="F:5'-3' RNA exonuclease activity"/>
    <property type="evidence" value="ECO:0007669"/>
    <property type="project" value="TreeGrafter"/>
</dbReference>
<dbReference type="Proteomes" id="UP000478740">
    <property type="component" value="Unassembled WGS sequence"/>
</dbReference>
<dbReference type="RefSeq" id="WP_131390059.1">
    <property type="nucleotide sequence ID" value="NZ_WMIH01000021.1"/>
</dbReference>
<gene>
    <name evidence="1" type="ORF">GL284_16795</name>
</gene>
<dbReference type="NCBIfam" id="NF038032">
    <property type="entry name" value="CehA_McbA_metalo"/>
    <property type="match status" value="1"/>
</dbReference>
<dbReference type="GO" id="GO:0035312">
    <property type="term" value="F:5'-3' DNA exonuclease activity"/>
    <property type="evidence" value="ECO:0007669"/>
    <property type="project" value="TreeGrafter"/>
</dbReference>
<dbReference type="PANTHER" id="PTHR42924:SF3">
    <property type="entry name" value="POLYMERASE_HISTIDINOL PHOSPHATASE N-TERMINAL DOMAIN-CONTAINING PROTEIN"/>
    <property type="match status" value="1"/>
</dbReference>
<comment type="caution">
    <text evidence="1">The sequence shown here is derived from an EMBL/GenBank/DDBJ whole genome shotgun (WGS) entry which is preliminary data.</text>
</comment>
<dbReference type="InterPro" id="IPR016195">
    <property type="entry name" value="Pol/histidinol_Pase-like"/>
</dbReference>
<organism evidence="1 2">
    <name type="scientific">Paracoccus shanxieyensis</name>
    <dbReference type="NCBI Taxonomy" id="2675752"/>
    <lineage>
        <taxon>Bacteria</taxon>
        <taxon>Pseudomonadati</taxon>
        <taxon>Pseudomonadota</taxon>
        <taxon>Alphaproteobacteria</taxon>
        <taxon>Rhodobacterales</taxon>
        <taxon>Paracoccaceae</taxon>
        <taxon>Paracoccus</taxon>
    </lineage>
</organism>
<evidence type="ECO:0000313" key="1">
    <source>
        <dbReference type="EMBL" id="MTH65930.1"/>
    </source>
</evidence>
<keyword evidence="2" id="KW-1185">Reference proteome</keyword>
<dbReference type="Gene3D" id="3.20.20.140">
    <property type="entry name" value="Metal-dependent hydrolases"/>
    <property type="match status" value="1"/>
</dbReference>
<dbReference type="PANTHER" id="PTHR42924">
    <property type="entry name" value="EXONUCLEASE"/>
    <property type="match status" value="1"/>
</dbReference>
<dbReference type="SUPFAM" id="SSF89550">
    <property type="entry name" value="PHP domain-like"/>
    <property type="match status" value="1"/>
</dbReference>
<proteinExistence type="predicted"/>
<protein>
    <submittedName>
        <fullName evidence="1">Phosphotransferase</fullName>
    </submittedName>
</protein>
<dbReference type="AlphaFoldDB" id="A0A6L6J3T9"/>
<reference evidence="1 2" key="1">
    <citation type="submission" date="2019-11" db="EMBL/GenBank/DDBJ databases">
        <authorList>
            <person name="Dong K."/>
        </authorList>
    </citation>
    <scope>NUCLEOTIDE SEQUENCE [LARGE SCALE GENOMIC DNA]</scope>
    <source>
        <strain evidence="1 2">DK608</strain>
    </source>
</reference>
<accession>A0A6L6J3T9</accession>
<dbReference type="InterPro" id="IPR052018">
    <property type="entry name" value="PHP_domain"/>
</dbReference>